<protein>
    <submittedName>
        <fullName evidence="1">Uncharacterized protein</fullName>
    </submittedName>
</protein>
<proteinExistence type="predicted"/>
<dbReference type="Proteomes" id="UP001597231">
    <property type="component" value="Unassembled WGS sequence"/>
</dbReference>
<dbReference type="RefSeq" id="WP_336822786.1">
    <property type="nucleotide sequence ID" value="NZ_JBHTLT010000010.1"/>
</dbReference>
<dbReference type="EMBL" id="JBHTLT010000010">
    <property type="protein sequence ID" value="MFD1203825.1"/>
    <property type="molecule type" value="Genomic_DNA"/>
</dbReference>
<evidence type="ECO:0000313" key="1">
    <source>
        <dbReference type="EMBL" id="MFD1203825.1"/>
    </source>
</evidence>
<evidence type="ECO:0000313" key="2">
    <source>
        <dbReference type="Proteomes" id="UP001597231"/>
    </source>
</evidence>
<keyword evidence="2" id="KW-1185">Reference proteome</keyword>
<sequence>MLERNKEMIRMELQIGQLIRIVATMNERIKELEDLEKSRKVVSLHRLRSPEKQFSSTFK</sequence>
<comment type="caution">
    <text evidence="1">The sequence shown here is derived from an EMBL/GenBank/DDBJ whole genome shotgun (WGS) entry which is preliminary data.</text>
</comment>
<accession>A0ABW3TT10</accession>
<organism evidence="1 2">
    <name type="scientific">Sporosarcina contaminans</name>
    <dbReference type="NCBI Taxonomy" id="633403"/>
    <lineage>
        <taxon>Bacteria</taxon>
        <taxon>Bacillati</taxon>
        <taxon>Bacillota</taxon>
        <taxon>Bacilli</taxon>
        <taxon>Bacillales</taxon>
        <taxon>Caryophanaceae</taxon>
        <taxon>Sporosarcina</taxon>
    </lineage>
</organism>
<reference evidence="2" key="1">
    <citation type="journal article" date="2019" name="Int. J. Syst. Evol. Microbiol.">
        <title>The Global Catalogue of Microorganisms (GCM) 10K type strain sequencing project: providing services to taxonomists for standard genome sequencing and annotation.</title>
        <authorList>
            <consortium name="The Broad Institute Genomics Platform"/>
            <consortium name="The Broad Institute Genome Sequencing Center for Infectious Disease"/>
            <person name="Wu L."/>
            <person name="Ma J."/>
        </authorList>
    </citation>
    <scope>NUCLEOTIDE SEQUENCE [LARGE SCALE GENOMIC DNA]</scope>
    <source>
        <strain evidence="2">CCUG 53915</strain>
    </source>
</reference>
<gene>
    <name evidence="1" type="ORF">ACFQ38_01590</name>
</gene>
<name>A0ABW3TT10_9BACL</name>